<dbReference type="OrthoDB" id="9801717at2"/>
<dbReference type="Proteomes" id="UP000027192">
    <property type="component" value="Unassembled WGS sequence"/>
</dbReference>
<dbReference type="InterPro" id="IPR050090">
    <property type="entry name" value="Tyrosine_recombinase_XerCD"/>
</dbReference>
<dbReference type="SUPFAM" id="SSF56349">
    <property type="entry name" value="DNA breaking-rejoining enzymes"/>
    <property type="match status" value="1"/>
</dbReference>
<comment type="caution">
    <text evidence="7">The sequence shown here is derived from an EMBL/GenBank/DDBJ whole genome shotgun (WGS) entry which is preliminary data.</text>
</comment>
<dbReference type="Pfam" id="PF00589">
    <property type="entry name" value="Phage_integrase"/>
    <property type="match status" value="1"/>
</dbReference>
<dbReference type="Gene3D" id="1.10.150.130">
    <property type="match status" value="1"/>
</dbReference>
<evidence type="ECO:0000256" key="3">
    <source>
        <dbReference type="ARBA" id="ARBA00023172"/>
    </source>
</evidence>
<dbReference type="PROSITE" id="PS51898">
    <property type="entry name" value="TYR_RECOMBINASE"/>
    <property type="match status" value="1"/>
</dbReference>
<dbReference type="PANTHER" id="PTHR30349">
    <property type="entry name" value="PHAGE INTEGRASE-RELATED"/>
    <property type="match status" value="1"/>
</dbReference>
<dbReference type="GO" id="GO:0015074">
    <property type="term" value="P:DNA integration"/>
    <property type="evidence" value="ECO:0007669"/>
    <property type="project" value="UniProtKB-KW"/>
</dbReference>
<evidence type="ECO:0000259" key="5">
    <source>
        <dbReference type="PROSITE" id="PS51898"/>
    </source>
</evidence>
<evidence type="ECO:0000256" key="1">
    <source>
        <dbReference type="ARBA" id="ARBA00022908"/>
    </source>
</evidence>
<protein>
    <submittedName>
        <fullName evidence="7">Recombinase XerD</fullName>
    </submittedName>
</protein>
<dbReference type="InterPro" id="IPR010998">
    <property type="entry name" value="Integrase_recombinase_N"/>
</dbReference>
<keyword evidence="2 4" id="KW-0238">DNA-binding</keyword>
<dbReference type="InterPro" id="IPR002104">
    <property type="entry name" value="Integrase_catalytic"/>
</dbReference>
<evidence type="ECO:0000259" key="6">
    <source>
        <dbReference type="PROSITE" id="PS51900"/>
    </source>
</evidence>
<accession>A0A066RHB4</accession>
<dbReference type="STRING" id="1654360.EA58_21330"/>
<feature type="domain" description="Core-binding (CB)" evidence="6">
    <location>
        <begin position="6"/>
        <end position="89"/>
    </location>
</feature>
<dbReference type="RefSeq" id="WP_036757373.1">
    <property type="nucleotide sequence ID" value="NZ_JAGSGC010000029.1"/>
</dbReference>
<dbReference type="InterPro" id="IPR011010">
    <property type="entry name" value="DNA_brk_join_enz"/>
</dbReference>
<dbReference type="EMBL" id="JMIB01000049">
    <property type="protein sequence ID" value="KDM89669.1"/>
    <property type="molecule type" value="Genomic_DNA"/>
</dbReference>
<dbReference type="Gene3D" id="1.10.443.10">
    <property type="entry name" value="Intergrase catalytic core"/>
    <property type="match status" value="1"/>
</dbReference>
<dbReference type="InterPro" id="IPR044068">
    <property type="entry name" value="CB"/>
</dbReference>
<organism evidence="7 8">
    <name type="scientific">Photobacterium galatheae</name>
    <dbReference type="NCBI Taxonomy" id="1654360"/>
    <lineage>
        <taxon>Bacteria</taxon>
        <taxon>Pseudomonadati</taxon>
        <taxon>Pseudomonadota</taxon>
        <taxon>Gammaproteobacteria</taxon>
        <taxon>Vibrionales</taxon>
        <taxon>Vibrionaceae</taxon>
        <taxon>Photobacterium</taxon>
    </lineage>
</organism>
<dbReference type="InterPro" id="IPR013762">
    <property type="entry name" value="Integrase-like_cat_sf"/>
</dbReference>
<dbReference type="GO" id="GO:0003677">
    <property type="term" value="F:DNA binding"/>
    <property type="evidence" value="ECO:0007669"/>
    <property type="project" value="UniProtKB-UniRule"/>
</dbReference>
<dbReference type="InterPro" id="IPR004107">
    <property type="entry name" value="Integrase_SAM-like_N"/>
</dbReference>
<keyword evidence="3" id="KW-0233">DNA recombination</keyword>
<name>A0A066RHB4_9GAMM</name>
<evidence type="ECO:0000256" key="2">
    <source>
        <dbReference type="ARBA" id="ARBA00023125"/>
    </source>
</evidence>
<gene>
    <name evidence="7" type="ORF">EA58_21330</name>
</gene>
<reference evidence="7 8" key="1">
    <citation type="submission" date="2014-04" db="EMBL/GenBank/DDBJ databases">
        <title>Draft genome sequence of Photobacterium halotolerans S2753: a solonamide, ngercheumicin and holomycin producer.</title>
        <authorList>
            <person name="Machado H.R."/>
            <person name="Gram L."/>
        </authorList>
    </citation>
    <scope>NUCLEOTIDE SEQUENCE [LARGE SCALE GENOMIC DNA]</scope>
    <source>
        <strain evidence="7 8">S2753</strain>
    </source>
</reference>
<dbReference type="PANTHER" id="PTHR30349:SF90">
    <property type="entry name" value="TYROSINE RECOMBINASE XERD"/>
    <property type="match status" value="1"/>
</dbReference>
<evidence type="ECO:0000256" key="4">
    <source>
        <dbReference type="PROSITE-ProRule" id="PRU01248"/>
    </source>
</evidence>
<dbReference type="PROSITE" id="PS51900">
    <property type="entry name" value="CB"/>
    <property type="match status" value="1"/>
</dbReference>
<keyword evidence="1" id="KW-0229">DNA integration</keyword>
<evidence type="ECO:0000313" key="7">
    <source>
        <dbReference type="EMBL" id="KDM89669.1"/>
    </source>
</evidence>
<dbReference type="GO" id="GO:0006310">
    <property type="term" value="P:DNA recombination"/>
    <property type="evidence" value="ECO:0007669"/>
    <property type="project" value="UniProtKB-KW"/>
</dbReference>
<evidence type="ECO:0000313" key="8">
    <source>
        <dbReference type="Proteomes" id="UP000027192"/>
    </source>
</evidence>
<proteinExistence type="predicted"/>
<keyword evidence="8" id="KW-1185">Reference proteome</keyword>
<dbReference type="Pfam" id="PF02899">
    <property type="entry name" value="Phage_int_SAM_1"/>
    <property type="match status" value="1"/>
</dbReference>
<feature type="domain" description="Tyr recombinase" evidence="5">
    <location>
        <begin position="110"/>
        <end position="315"/>
    </location>
</feature>
<sequence>MPTAEKLDLEVIEQYLEWKKTNENCSAKTVIKYRKVLEQLNIFLDCQYVEATLGKLEQFSGGYLHRMGYSAASRKVAVAAIRGFYKYLYQRRHIQDNPAVHLVYPKSGRRLPRAMGLHSAEAILLQPDLSEFSGIRDSAILALLLGCGFRVSGVCGLNESNLIWYKHQDADRLAILLKEKGEKERMVPVPSEAMLLVQAYLGHPTLADIDRLLENGDQVLFVNMRNRHIPEWEHRGELRRLSSRAVDRMIKRYAIAAGVPEDQAHPHALRHLFGTELAESDASTLQIQSLMGHSDPKTSAIYTHIAMRKMTTVLDKGNPLGKINTPVSELLREMQKGRKV</sequence>
<dbReference type="AlphaFoldDB" id="A0A066RHB4"/>